<dbReference type="Proteomes" id="UP001397290">
    <property type="component" value="Unassembled WGS sequence"/>
</dbReference>
<gene>
    <name evidence="2" type="ORF">G3M48_003861</name>
</gene>
<reference evidence="2 3" key="1">
    <citation type="submission" date="2020-02" db="EMBL/GenBank/DDBJ databases">
        <title>Comparative genomics of the hypocrealean fungal genus Beauvera.</title>
        <authorList>
            <person name="Showalter D.N."/>
            <person name="Bushley K.E."/>
            <person name="Rehner S.A."/>
        </authorList>
    </citation>
    <scope>NUCLEOTIDE SEQUENCE [LARGE SCALE GENOMIC DNA]</scope>
    <source>
        <strain evidence="2 3">ARSEF4384</strain>
    </source>
</reference>
<feature type="region of interest" description="Disordered" evidence="1">
    <location>
        <begin position="1"/>
        <end position="39"/>
    </location>
</feature>
<protein>
    <submittedName>
        <fullName evidence="2">Uncharacterized protein</fullName>
    </submittedName>
</protein>
<accession>A0AAW0RV62</accession>
<evidence type="ECO:0000313" key="3">
    <source>
        <dbReference type="Proteomes" id="UP001397290"/>
    </source>
</evidence>
<keyword evidence="3" id="KW-1185">Reference proteome</keyword>
<name>A0AAW0RV62_9HYPO</name>
<dbReference type="EMBL" id="JAAHCF010000249">
    <property type="protein sequence ID" value="KAK8145890.1"/>
    <property type="molecule type" value="Genomic_DNA"/>
</dbReference>
<organism evidence="2 3">
    <name type="scientific">Beauveria asiatica</name>
    <dbReference type="NCBI Taxonomy" id="1069075"/>
    <lineage>
        <taxon>Eukaryota</taxon>
        <taxon>Fungi</taxon>
        <taxon>Dikarya</taxon>
        <taxon>Ascomycota</taxon>
        <taxon>Pezizomycotina</taxon>
        <taxon>Sordariomycetes</taxon>
        <taxon>Hypocreomycetidae</taxon>
        <taxon>Hypocreales</taxon>
        <taxon>Cordycipitaceae</taxon>
        <taxon>Beauveria</taxon>
    </lineage>
</organism>
<comment type="caution">
    <text evidence="2">The sequence shown here is derived from an EMBL/GenBank/DDBJ whole genome shotgun (WGS) entry which is preliminary data.</text>
</comment>
<dbReference type="AlphaFoldDB" id="A0AAW0RV62"/>
<sequence>MPAIAPLEEGDTRPWRYESRSHGTGVRLQKPGSRRNRGIGLRNIRPAVQTRYMSICSVTTSRPSKSWW</sequence>
<evidence type="ECO:0000313" key="2">
    <source>
        <dbReference type="EMBL" id="KAK8145890.1"/>
    </source>
</evidence>
<evidence type="ECO:0000256" key="1">
    <source>
        <dbReference type="SAM" id="MobiDB-lite"/>
    </source>
</evidence>
<proteinExistence type="predicted"/>
<feature type="compositionally biased region" description="Basic and acidic residues" evidence="1">
    <location>
        <begin position="10"/>
        <end position="21"/>
    </location>
</feature>